<dbReference type="KEGG" id="nth:Nther_1880"/>
<dbReference type="eggNOG" id="COG2086">
    <property type="taxonomic scope" value="Bacteria"/>
</dbReference>
<dbReference type="PANTHER" id="PTHR21294">
    <property type="entry name" value="ELECTRON TRANSFER FLAVOPROTEIN BETA-SUBUNIT"/>
    <property type="match status" value="1"/>
</dbReference>
<evidence type="ECO:0000259" key="3">
    <source>
        <dbReference type="SMART" id="SM00893"/>
    </source>
</evidence>
<feature type="domain" description="Electron transfer flavoprotein alpha/beta-subunit N-terminal" evidence="3">
    <location>
        <begin position="22"/>
        <end position="214"/>
    </location>
</feature>
<feature type="region of interest" description="Disordered" evidence="2">
    <location>
        <begin position="223"/>
        <end position="244"/>
    </location>
</feature>
<dbReference type="InterPro" id="IPR033948">
    <property type="entry name" value="ETF_beta_N"/>
</dbReference>
<dbReference type="PANTHER" id="PTHR21294:SF17">
    <property type="entry name" value="PROTEIN FIXA"/>
    <property type="match status" value="1"/>
</dbReference>
<organism evidence="4 5">
    <name type="scientific">Natranaerobius thermophilus (strain ATCC BAA-1301 / DSM 18059 / JW/NM-WN-LF)</name>
    <dbReference type="NCBI Taxonomy" id="457570"/>
    <lineage>
        <taxon>Bacteria</taxon>
        <taxon>Bacillati</taxon>
        <taxon>Bacillota</taxon>
        <taxon>Clostridia</taxon>
        <taxon>Natranaerobiales</taxon>
        <taxon>Natranaerobiaceae</taxon>
        <taxon>Natranaerobius</taxon>
    </lineage>
</organism>
<dbReference type="RefSeq" id="WP_012448316.1">
    <property type="nucleotide sequence ID" value="NC_010718.1"/>
</dbReference>
<dbReference type="InterPro" id="IPR014730">
    <property type="entry name" value="ETF_a/b_N"/>
</dbReference>
<dbReference type="CDD" id="cd01714">
    <property type="entry name" value="ETF_beta"/>
    <property type="match status" value="1"/>
</dbReference>
<evidence type="ECO:0000313" key="5">
    <source>
        <dbReference type="Proteomes" id="UP000001683"/>
    </source>
</evidence>
<dbReference type="Proteomes" id="UP000001683">
    <property type="component" value="Chromosome"/>
</dbReference>
<keyword evidence="5" id="KW-1185">Reference proteome</keyword>
<dbReference type="AlphaFoldDB" id="B2A635"/>
<dbReference type="GO" id="GO:0009055">
    <property type="term" value="F:electron transfer activity"/>
    <property type="evidence" value="ECO:0007669"/>
    <property type="project" value="InterPro"/>
</dbReference>
<gene>
    <name evidence="4" type="ordered locus">Nther_1880</name>
</gene>
<dbReference type="HOGENOM" id="CLU_060196_2_1_9"/>
<protein>
    <recommendedName>
        <fullName evidence="1">Electron transfer flavoprotein small subunit</fullName>
    </recommendedName>
</protein>
<dbReference type="InParanoid" id="B2A635"/>
<dbReference type="FunCoup" id="B2A635">
    <property type="interactions" value="322"/>
</dbReference>
<evidence type="ECO:0000313" key="4">
    <source>
        <dbReference type="EMBL" id="ACB85452.1"/>
    </source>
</evidence>
<dbReference type="SMART" id="SM00893">
    <property type="entry name" value="ETF"/>
    <property type="match status" value="1"/>
</dbReference>
<dbReference type="SUPFAM" id="SSF52402">
    <property type="entry name" value="Adenine nucleotide alpha hydrolases-like"/>
    <property type="match status" value="1"/>
</dbReference>
<dbReference type="OrthoDB" id="9804960at2"/>
<dbReference type="InterPro" id="IPR012255">
    <property type="entry name" value="ETF_b"/>
</dbReference>
<evidence type="ECO:0000256" key="2">
    <source>
        <dbReference type="SAM" id="MobiDB-lite"/>
    </source>
</evidence>
<proteinExistence type="predicted"/>
<sequence length="262" mass="29157">MNIIVCVKQVPDTNEVKIDPEKGTLIREGVPSILNPDDQSALEEALRIKDENTDTKVTVLTMGPPQAEEVLIEAISMGADEGVLLCDKAFAGADTWATSNTLAKAIENIGDYDLVFCGRQAIDGDTAQVGPQIAERLGLPQVTYVKEFDIKDDKVTVKRSLEDGYETIEVEKPALFTAIEELNKPRYPYIDKIFDAYREKKIKVWSNDELQIEKSELGLDGSPTQVKRTFTPDKKKEGEMIEGSPREQAKTLLVKLKSRNVI</sequence>
<dbReference type="EMBL" id="CP001034">
    <property type="protein sequence ID" value="ACB85452.1"/>
    <property type="molecule type" value="Genomic_DNA"/>
</dbReference>
<dbReference type="Pfam" id="PF01012">
    <property type="entry name" value="ETF"/>
    <property type="match status" value="1"/>
</dbReference>
<dbReference type="PIRSF" id="PIRSF000090">
    <property type="entry name" value="Beta-ETF"/>
    <property type="match status" value="1"/>
</dbReference>
<reference evidence="4 5" key="2">
    <citation type="journal article" date="2011" name="J. Bacteriol.">
        <title>Complete genome sequence of the anaerobic, halophilic alkalithermophile Natranaerobius thermophilus JW/NM-WN-LF.</title>
        <authorList>
            <person name="Zhao B."/>
            <person name="Mesbah N.M."/>
            <person name="Dalin E."/>
            <person name="Goodwin L."/>
            <person name="Nolan M."/>
            <person name="Pitluck S."/>
            <person name="Chertkov O."/>
            <person name="Brettin T.S."/>
            <person name="Han J."/>
            <person name="Larimer F.W."/>
            <person name="Land M.L."/>
            <person name="Hauser L."/>
            <person name="Kyrpides N."/>
            <person name="Wiegel J."/>
        </authorList>
    </citation>
    <scope>NUCLEOTIDE SEQUENCE [LARGE SCALE GENOMIC DNA]</scope>
    <source>
        <strain evidence="5">ATCC BAA-1301 / DSM 18059 / JW/NM-WN-LF</strain>
    </source>
</reference>
<name>B2A635_NATTJ</name>
<dbReference type="Gene3D" id="3.40.50.620">
    <property type="entry name" value="HUPs"/>
    <property type="match status" value="1"/>
</dbReference>
<reference evidence="4 5" key="1">
    <citation type="submission" date="2008-04" db="EMBL/GenBank/DDBJ databases">
        <title>Complete sequence of chromosome of Natranaerobius thermophilus JW/NM-WN-LF.</title>
        <authorList>
            <consortium name="US DOE Joint Genome Institute"/>
            <person name="Copeland A."/>
            <person name="Lucas S."/>
            <person name="Lapidus A."/>
            <person name="Glavina del Rio T."/>
            <person name="Dalin E."/>
            <person name="Tice H."/>
            <person name="Bruce D."/>
            <person name="Goodwin L."/>
            <person name="Pitluck S."/>
            <person name="Chertkov O."/>
            <person name="Brettin T."/>
            <person name="Detter J.C."/>
            <person name="Han C."/>
            <person name="Kuske C.R."/>
            <person name="Schmutz J."/>
            <person name="Larimer F."/>
            <person name="Land M."/>
            <person name="Hauser L."/>
            <person name="Kyrpides N."/>
            <person name="Lykidis A."/>
            <person name="Mesbah N.M."/>
            <person name="Wiegel J."/>
        </authorList>
    </citation>
    <scope>NUCLEOTIDE SEQUENCE [LARGE SCALE GENOMIC DNA]</scope>
    <source>
        <strain evidence="5">ATCC BAA-1301 / DSM 18059 / JW/NM-WN-LF</strain>
    </source>
</reference>
<accession>B2A635</accession>
<dbReference type="InterPro" id="IPR014729">
    <property type="entry name" value="Rossmann-like_a/b/a_fold"/>
</dbReference>
<feature type="compositionally biased region" description="Basic and acidic residues" evidence="2">
    <location>
        <begin position="230"/>
        <end position="244"/>
    </location>
</feature>
<evidence type="ECO:0000256" key="1">
    <source>
        <dbReference type="ARBA" id="ARBA00042002"/>
    </source>
</evidence>
<dbReference type="STRING" id="457570.Nther_1880"/>